<organism evidence="1 2">
    <name type="scientific">Paenibacillus ginsengarvi</name>
    <dbReference type="NCBI Taxonomy" id="400777"/>
    <lineage>
        <taxon>Bacteria</taxon>
        <taxon>Bacillati</taxon>
        <taxon>Bacillota</taxon>
        <taxon>Bacilli</taxon>
        <taxon>Bacillales</taxon>
        <taxon>Paenibacillaceae</taxon>
        <taxon>Paenibacillus</taxon>
    </lineage>
</organism>
<evidence type="ECO:0000313" key="1">
    <source>
        <dbReference type="EMBL" id="RKN86771.1"/>
    </source>
</evidence>
<dbReference type="AlphaFoldDB" id="A0A3B0CSB5"/>
<comment type="caution">
    <text evidence="1">The sequence shown here is derived from an EMBL/GenBank/DDBJ whole genome shotgun (WGS) entry which is preliminary data.</text>
</comment>
<dbReference type="EMBL" id="RBAH01000001">
    <property type="protein sequence ID" value="RKN86771.1"/>
    <property type="molecule type" value="Genomic_DNA"/>
</dbReference>
<protein>
    <recommendedName>
        <fullName evidence="3">Phage ABA sandwich domain-containing protein</fullName>
    </recommendedName>
</protein>
<proteinExistence type="predicted"/>
<keyword evidence="2" id="KW-1185">Reference proteome</keyword>
<gene>
    <name evidence="1" type="ORF">D7M11_02090</name>
</gene>
<evidence type="ECO:0000313" key="2">
    <source>
        <dbReference type="Proteomes" id="UP000282311"/>
    </source>
</evidence>
<sequence>MRIDDMKPGPELDRICGEVVFNKSGLELSREFLPAYSTSWEGMRLVVEEMQRRGWDYRIESYRGDVSFAFLQREHEGYSEEVGTELPYIATLAAIKALQGSEYDGTD</sequence>
<dbReference type="Proteomes" id="UP000282311">
    <property type="component" value="Unassembled WGS sequence"/>
</dbReference>
<reference evidence="1 2" key="1">
    <citation type="journal article" date="2007" name="Int. J. Syst. Evol. Microbiol.">
        <title>Paenibacillus ginsengarvi sp. nov., isolated from soil from ginseng cultivation.</title>
        <authorList>
            <person name="Yoon M.H."/>
            <person name="Ten L.N."/>
            <person name="Im W.T."/>
        </authorList>
    </citation>
    <scope>NUCLEOTIDE SEQUENCE [LARGE SCALE GENOMIC DNA]</scope>
    <source>
        <strain evidence="1 2">KCTC 13059</strain>
    </source>
</reference>
<name>A0A3B0CSB5_9BACL</name>
<evidence type="ECO:0008006" key="3">
    <source>
        <dbReference type="Google" id="ProtNLM"/>
    </source>
</evidence>
<accession>A0A3B0CSB5</accession>